<dbReference type="Gene3D" id="2.10.25.10">
    <property type="entry name" value="Laminin"/>
    <property type="match status" value="1"/>
</dbReference>
<feature type="compositionally biased region" description="Basic and acidic residues" evidence="5">
    <location>
        <begin position="588"/>
        <end position="601"/>
    </location>
</feature>
<dbReference type="AlphaFoldDB" id="A0AAE0SSY9"/>
<feature type="transmembrane region" description="Helical" evidence="6">
    <location>
        <begin position="21"/>
        <end position="46"/>
    </location>
</feature>
<dbReference type="InterPro" id="IPR018711">
    <property type="entry name" value="NAGPA"/>
</dbReference>
<dbReference type="CDD" id="cd00055">
    <property type="entry name" value="EGF_Lam"/>
    <property type="match status" value="1"/>
</dbReference>
<name>A0AAE0SSY9_9BIVA</name>
<dbReference type="PANTHER" id="PTHR40446:SF2">
    <property type="entry name" value="N-ACETYLGLUCOSAMINE-1-PHOSPHODIESTER ALPHA-N-ACETYLGLUCOSAMINIDASE"/>
    <property type="match status" value="1"/>
</dbReference>
<keyword evidence="6" id="KW-0472">Membrane</keyword>
<keyword evidence="6" id="KW-1133">Transmembrane helix</keyword>
<dbReference type="PANTHER" id="PTHR40446">
    <property type="entry name" value="N-ACETYLGLUCOSAMINE-1-PHOSPHODIESTER ALPHA-N-ACETYLGLUCOSAMINIDASE"/>
    <property type="match status" value="1"/>
</dbReference>
<dbReference type="SMART" id="SM00181">
    <property type="entry name" value="EGF"/>
    <property type="match status" value="3"/>
</dbReference>
<evidence type="ECO:0000256" key="2">
    <source>
        <dbReference type="ARBA" id="ARBA00022729"/>
    </source>
</evidence>
<evidence type="ECO:0000259" key="7">
    <source>
        <dbReference type="PROSITE" id="PS00022"/>
    </source>
</evidence>
<proteinExistence type="predicted"/>
<keyword evidence="9" id="KW-1185">Reference proteome</keyword>
<dbReference type="EMBL" id="JAEAOA010001122">
    <property type="protein sequence ID" value="KAK3597560.1"/>
    <property type="molecule type" value="Genomic_DNA"/>
</dbReference>
<keyword evidence="3" id="KW-0677">Repeat</keyword>
<feature type="transmembrane region" description="Helical" evidence="6">
    <location>
        <begin position="528"/>
        <end position="555"/>
    </location>
</feature>
<dbReference type="Pfam" id="PF09992">
    <property type="entry name" value="NAGPA"/>
    <property type="match status" value="1"/>
</dbReference>
<accession>A0AAE0SSY9</accession>
<dbReference type="FunFam" id="2.170.300.10:FF:000041">
    <property type="entry name" value="Tyrosine protein kinase receptor tie-1, putative"/>
    <property type="match status" value="1"/>
</dbReference>
<reference evidence="8" key="3">
    <citation type="submission" date="2023-05" db="EMBL/GenBank/DDBJ databases">
        <authorList>
            <person name="Smith C.H."/>
        </authorList>
    </citation>
    <scope>NUCLEOTIDE SEQUENCE</scope>
    <source>
        <strain evidence="8">CHS0354</strain>
        <tissue evidence="8">Mantle</tissue>
    </source>
</reference>
<evidence type="ECO:0000256" key="3">
    <source>
        <dbReference type="ARBA" id="ARBA00022737"/>
    </source>
</evidence>
<evidence type="ECO:0000313" key="8">
    <source>
        <dbReference type="EMBL" id="KAK3597560.1"/>
    </source>
</evidence>
<evidence type="ECO:0000313" key="9">
    <source>
        <dbReference type="Proteomes" id="UP001195483"/>
    </source>
</evidence>
<feature type="domain" description="EGF-like" evidence="7">
    <location>
        <begin position="407"/>
        <end position="418"/>
    </location>
</feature>
<reference evidence="8" key="2">
    <citation type="journal article" date="2021" name="Genome Biol. Evol.">
        <title>Developing a high-quality reference genome for a parasitic bivalve with doubly uniparental inheritance (Bivalvia: Unionida).</title>
        <authorList>
            <person name="Smith C.H."/>
        </authorList>
    </citation>
    <scope>NUCLEOTIDE SEQUENCE</scope>
    <source>
        <strain evidence="8">CHS0354</strain>
        <tissue evidence="8">Mantle</tissue>
    </source>
</reference>
<reference evidence="8" key="1">
    <citation type="journal article" date="2021" name="Genome Biol. Evol.">
        <title>A High-Quality Reference Genome for a Parasitic Bivalve with Doubly Uniparental Inheritance (Bivalvia: Unionida).</title>
        <authorList>
            <person name="Smith C.H."/>
        </authorList>
    </citation>
    <scope>NUCLEOTIDE SEQUENCE</scope>
    <source>
        <strain evidence="8">CHS0354</strain>
    </source>
</reference>
<keyword evidence="2" id="KW-0732">Signal</keyword>
<dbReference type="GO" id="GO:0033299">
    <property type="term" value="P:secretion of lysosomal enzymes"/>
    <property type="evidence" value="ECO:0007669"/>
    <property type="project" value="TreeGrafter"/>
</dbReference>
<dbReference type="PROSITE" id="PS00022">
    <property type="entry name" value="EGF_1"/>
    <property type="match status" value="2"/>
</dbReference>
<dbReference type="Gene3D" id="2.170.300.10">
    <property type="entry name" value="Tie2 ligand-binding domain superfamily"/>
    <property type="match status" value="1"/>
</dbReference>
<evidence type="ECO:0000256" key="6">
    <source>
        <dbReference type="SAM" id="Phobius"/>
    </source>
</evidence>
<keyword evidence="4" id="KW-1015">Disulfide bond</keyword>
<feature type="region of interest" description="Disordered" evidence="5">
    <location>
        <begin position="581"/>
        <end position="612"/>
    </location>
</feature>
<gene>
    <name evidence="8" type="ORF">CHS0354_018154</name>
</gene>
<keyword evidence="6" id="KW-0812">Transmembrane</keyword>
<evidence type="ECO:0000256" key="4">
    <source>
        <dbReference type="ARBA" id="ARBA00023157"/>
    </source>
</evidence>
<dbReference type="InterPro" id="IPR000742">
    <property type="entry name" value="EGF"/>
</dbReference>
<dbReference type="Proteomes" id="UP001195483">
    <property type="component" value="Unassembled WGS sequence"/>
</dbReference>
<feature type="domain" description="EGF-like" evidence="7">
    <location>
        <begin position="450"/>
        <end position="461"/>
    </location>
</feature>
<dbReference type="InterPro" id="IPR002049">
    <property type="entry name" value="LE_dom"/>
</dbReference>
<comment type="caution">
    <text evidence="8">The sequence shown here is derived from an EMBL/GenBank/DDBJ whole genome shotgun (WGS) entry which is preliminary data.</text>
</comment>
<evidence type="ECO:0000256" key="5">
    <source>
        <dbReference type="SAM" id="MobiDB-lite"/>
    </source>
</evidence>
<keyword evidence="1" id="KW-0245">EGF-like domain</keyword>
<protein>
    <recommendedName>
        <fullName evidence="7">EGF-like domain-containing protein</fullName>
    </recommendedName>
</protein>
<organism evidence="8 9">
    <name type="scientific">Potamilus streckersoni</name>
    <dbReference type="NCBI Taxonomy" id="2493646"/>
    <lineage>
        <taxon>Eukaryota</taxon>
        <taxon>Metazoa</taxon>
        <taxon>Spiralia</taxon>
        <taxon>Lophotrochozoa</taxon>
        <taxon>Mollusca</taxon>
        <taxon>Bivalvia</taxon>
        <taxon>Autobranchia</taxon>
        <taxon>Heteroconchia</taxon>
        <taxon>Palaeoheterodonta</taxon>
        <taxon>Unionida</taxon>
        <taxon>Unionoidea</taxon>
        <taxon>Unionidae</taxon>
        <taxon>Ambleminae</taxon>
        <taxon>Lampsilini</taxon>
        <taxon>Potamilus</taxon>
    </lineage>
</organism>
<sequence length="612" mass="67392">MLEELRGGQWKLIKDELEATSLYFASDITIIALMSLLLIVSSFVIIQSVTGQADDDLQPYRHKHGPHRTNRDVQSCQHYKYGNRTHSKYLAHRGNSNDSFILKARHAILMPGKYMNQDIAQLHISYIDDPLHTVSVYEPGHNGACRKGEGDRATVLESARNRGCLMAVNAGFFNTTSGACYGNIISNGRLVHDSKGVQNAHFGITADGYLFFGYLSEIDLVAQDFLQLVGGVIWILRDGEVYIDESLKIECSETEETGTLEDFASVLSARTIVGHDSDGRLIIAQVDGKTFKRGATLHSAAKILKDYGVVNAINLDGGGSATYVINNTLVNYPSDACNDNEKFNCARKVSTILCVHERFCDPEDCSGHGDCVQGHCHCHDNWSGTRCDDLSCPSDCSSNGICTSNGCDCFPGYKGGDCSDACNEGLFGKNCQYRCQCEHNVTCDTITGTCSCPPGLTGHLCESECPFGYYGSGCAVECLCDDYCPCDPVTGSCNYTISEELLQVGTCIARKIIHEEEKFLQTDEEYSMYLTAVICLGILSALSIMMNLGMLFLYLTKWRKPSRKEKISKLKKTFVFHGVPGSAISNSSEEHETSFMTEKNRQKQHLLSESES</sequence>
<evidence type="ECO:0000256" key="1">
    <source>
        <dbReference type="ARBA" id="ARBA00022536"/>
    </source>
</evidence>
<dbReference type="Pfam" id="PF23106">
    <property type="entry name" value="EGF_Teneurin"/>
    <property type="match status" value="1"/>
</dbReference>